<comment type="subcellular location">
    <subcellularLocation>
        <location evidence="1">Cytoplasm</location>
    </subcellularLocation>
</comment>
<feature type="domain" description="DNA polymerase III alpha subunit finger" evidence="11">
    <location>
        <begin position="234"/>
        <end position="375"/>
    </location>
</feature>
<feature type="domain" description="OB" evidence="8">
    <location>
        <begin position="581"/>
        <end position="637"/>
    </location>
</feature>
<evidence type="ECO:0000256" key="2">
    <source>
        <dbReference type="ARBA" id="ARBA00012417"/>
    </source>
</evidence>
<evidence type="ECO:0000256" key="1">
    <source>
        <dbReference type="ARBA" id="ARBA00004496"/>
    </source>
</evidence>
<dbReference type="Gene3D" id="1.10.150.870">
    <property type="match status" value="1"/>
</dbReference>
<dbReference type="GO" id="GO:0005737">
    <property type="term" value="C:cytoplasm"/>
    <property type="evidence" value="ECO:0007669"/>
    <property type="project" value="UniProtKB-SubCell"/>
</dbReference>
<evidence type="ECO:0000313" key="12">
    <source>
        <dbReference type="EMBL" id="HDI82321.1"/>
    </source>
</evidence>
<comment type="catalytic activity">
    <reaction evidence="7">
        <text>DNA(n) + a 2'-deoxyribonucleoside 5'-triphosphate = DNA(n+1) + diphosphate</text>
        <dbReference type="Rhea" id="RHEA:22508"/>
        <dbReference type="Rhea" id="RHEA-COMP:17339"/>
        <dbReference type="Rhea" id="RHEA-COMP:17340"/>
        <dbReference type="ChEBI" id="CHEBI:33019"/>
        <dbReference type="ChEBI" id="CHEBI:61560"/>
        <dbReference type="ChEBI" id="CHEBI:173112"/>
        <dbReference type="EC" id="2.7.7.7"/>
    </reaction>
</comment>
<dbReference type="Pfam" id="PF01336">
    <property type="entry name" value="tRNA_anti-codon"/>
    <property type="match status" value="1"/>
</dbReference>
<evidence type="ECO:0000259" key="8">
    <source>
        <dbReference type="Pfam" id="PF01336"/>
    </source>
</evidence>
<dbReference type="InterPro" id="IPR004365">
    <property type="entry name" value="NA-bd_OB_tRNA"/>
</dbReference>
<proteinExistence type="predicted"/>
<dbReference type="GO" id="GO:0003676">
    <property type="term" value="F:nucleic acid binding"/>
    <property type="evidence" value="ECO:0007669"/>
    <property type="project" value="InterPro"/>
</dbReference>
<evidence type="ECO:0000256" key="7">
    <source>
        <dbReference type="ARBA" id="ARBA00049244"/>
    </source>
</evidence>
<dbReference type="CDD" id="cd04485">
    <property type="entry name" value="DnaE_OBF"/>
    <property type="match status" value="1"/>
</dbReference>
<comment type="caution">
    <text evidence="12">The sequence shown here is derived from an EMBL/GenBank/DDBJ whole genome shotgun (WGS) entry which is preliminary data.</text>
</comment>
<dbReference type="Pfam" id="PF17657">
    <property type="entry name" value="DNA_pol3_finger"/>
    <property type="match status" value="1"/>
</dbReference>
<keyword evidence="4" id="KW-0548">Nucleotidyltransferase</keyword>
<evidence type="ECO:0000259" key="11">
    <source>
        <dbReference type="Pfam" id="PF17657"/>
    </source>
</evidence>
<dbReference type="Pfam" id="PF14579">
    <property type="entry name" value="HHH_6"/>
    <property type="match status" value="1"/>
</dbReference>
<feature type="domain" description="Bacterial DNA polymerase III alpha subunit NTPase" evidence="9">
    <location>
        <begin position="158"/>
        <end position="222"/>
    </location>
</feature>
<accession>A0A7C0ZDE4</accession>
<protein>
    <recommendedName>
        <fullName evidence="2">DNA-directed DNA polymerase</fullName>
        <ecNumber evidence="2">2.7.7.7</ecNumber>
    </recommendedName>
</protein>
<keyword evidence="5" id="KW-0235">DNA replication</keyword>
<dbReference type="InterPro" id="IPR011708">
    <property type="entry name" value="DNA_pol3_alpha_NTPase_dom"/>
</dbReference>
<feature type="domain" description="DNA polymerase helix-hairpin-helix motif" evidence="10">
    <location>
        <begin position="447"/>
        <end position="528"/>
    </location>
</feature>
<dbReference type="GO" id="GO:0008408">
    <property type="term" value="F:3'-5' exonuclease activity"/>
    <property type="evidence" value="ECO:0007669"/>
    <property type="project" value="InterPro"/>
</dbReference>
<dbReference type="InterPro" id="IPR004805">
    <property type="entry name" value="DnaE2/DnaE/PolC"/>
</dbReference>
<keyword evidence="3" id="KW-0808">Transferase</keyword>
<evidence type="ECO:0000259" key="10">
    <source>
        <dbReference type="Pfam" id="PF14579"/>
    </source>
</evidence>
<evidence type="ECO:0000256" key="5">
    <source>
        <dbReference type="ARBA" id="ARBA00022705"/>
    </source>
</evidence>
<evidence type="ECO:0000256" key="6">
    <source>
        <dbReference type="ARBA" id="ARBA00022932"/>
    </source>
</evidence>
<dbReference type="EMBL" id="DQWE01000035">
    <property type="protein sequence ID" value="HDI82321.1"/>
    <property type="molecule type" value="Genomic_DNA"/>
</dbReference>
<dbReference type="InterPro" id="IPR029460">
    <property type="entry name" value="DNAPol_HHH"/>
</dbReference>
<reference evidence="12" key="1">
    <citation type="journal article" date="2020" name="mSystems">
        <title>Genome- and Community-Level Interaction Insights into Carbon Utilization and Element Cycling Functions of Hydrothermarchaeota in Hydrothermal Sediment.</title>
        <authorList>
            <person name="Zhou Z."/>
            <person name="Liu Y."/>
            <person name="Xu W."/>
            <person name="Pan J."/>
            <person name="Luo Z.H."/>
            <person name="Li M."/>
        </authorList>
    </citation>
    <scope>NUCLEOTIDE SEQUENCE [LARGE SCALE GENOMIC DNA]</scope>
    <source>
        <strain evidence="12">HyVt-102</strain>
    </source>
</reference>
<dbReference type="Proteomes" id="UP000885847">
    <property type="component" value="Unassembled WGS sequence"/>
</dbReference>
<dbReference type="InterPro" id="IPR040982">
    <property type="entry name" value="DNA_pol3_finger"/>
</dbReference>
<feature type="domain" description="Bacterial DNA polymerase III alpha subunit NTPase" evidence="9">
    <location>
        <begin position="15"/>
        <end position="151"/>
    </location>
</feature>
<gene>
    <name evidence="12" type="ORF">ENF18_00835</name>
</gene>
<evidence type="ECO:0000256" key="4">
    <source>
        <dbReference type="ARBA" id="ARBA00022695"/>
    </source>
</evidence>
<dbReference type="AlphaFoldDB" id="A0A7C0ZDE4"/>
<name>A0A7C0ZDE4_UNCW3</name>
<dbReference type="Pfam" id="PF07733">
    <property type="entry name" value="DNA_pol3_alpha"/>
    <property type="match status" value="2"/>
</dbReference>
<dbReference type="GO" id="GO:0003887">
    <property type="term" value="F:DNA-directed DNA polymerase activity"/>
    <property type="evidence" value="ECO:0007669"/>
    <property type="project" value="UniProtKB-KW"/>
</dbReference>
<evidence type="ECO:0000259" key="9">
    <source>
        <dbReference type="Pfam" id="PF07733"/>
    </source>
</evidence>
<dbReference type="PANTHER" id="PTHR32294">
    <property type="entry name" value="DNA POLYMERASE III SUBUNIT ALPHA"/>
    <property type="match status" value="1"/>
</dbReference>
<sequence length="657" mass="75473">MPRVNEDFICPDVNGMDSKRRERLLKEISIIREKGFEGYFLMVKKITDYARSNRIMVNVRGSGAGSLLLYLYGASVVDPVKYRIPFERFLNRARSDPPDIDIDVDYRERERIVEFIKRTFKNTAHISTINRFELKGAIRAVSRAMGVPPSMAGHHLRKDILKWAERITGKPSHISTHASGIVVSPVPLVNVVPLKKGNKGIMVQAEKEAVEHLGLLKLDILGVRGFGALVHLNKNIPDSDRQVFDYIGRGKTIGSFQIESPAMRDILMEMRPETIEELGIALALVRPGAKDGGYREVYMRRRRGEEPIDYFDPSLEPVLKDTLGVFIYQEQVMEALVKFAGLSPEEADTFRRALTKERGKNLIPLRERFFKQADKLGRKRIDEVWERIEVFTRYGFNKGHSMAYAHLAYKSMYSKIHTPLTFFKGIINARGGFYPYFAYVEEARRWGVPVLLPDINKSGYGFTIEGKNLRTGFSFIKFLQKKTIERIMERRPFHDFRMFLKEVSPETREVESLIKSGCFDSFGLSREEMFSILYSGERYKGKQNNHWLQELEVLSFTGRHPASYIERDMSIGDIDGFCGDITITGRVTARRSVWTRNGKRIGFFTIDDETGYLECVLFPDRIYYMPETGSICQVKGHFDGKNLVVNRVRTIHSGNKT</sequence>
<evidence type="ECO:0000256" key="3">
    <source>
        <dbReference type="ARBA" id="ARBA00022679"/>
    </source>
</evidence>
<dbReference type="GO" id="GO:0006260">
    <property type="term" value="P:DNA replication"/>
    <property type="evidence" value="ECO:0007669"/>
    <property type="project" value="UniProtKB-KW"/>
</dbReference>
<dbReference type="EC" id="2.7.7.7" evidence="2"/>
<organism evidence="12">
    <name type="scientific">candidate division WOR-3 bacterium</name>
    <dbReference type="NCBI Taxonomy" id="2052148"/>
    <lineage>
        <taxon>Bacteria</taxon>
        <taxon>Bacteria division WOR-3</taxon>
    </lineage>
</organism>
<keyword evidence="6" id="KW-0239">DNA-directed DNA polymerase</keyword>